<feature type="non-terminal residue" evidence="1">
    <location>
        <position position="1"/>
    </location>
</feature>
<organism evidence="1 2">
    <name type="scientific">Streptomyces palmae</name>
    <dbReference type="NCBI Taxonomy" id="1701085"/>
    <lineage>
        <taxon>Bacteria</taxon>
        <taxon>Bacillati</taxon>
        <taxon>Actinomycetota</taxon>
        <taxon>Actinomycetes</taxon>
        <taxon>Kitasatosporales</taxon>
        <taxon>Streptomycetaceae</taxon>
        <taxon>Streptomyces</taxon>
    </lineage>
</organism>
<dbReference type="EMBL" id="SRID01000178">
    <property type="protein sequence ID" value="TGB05885.1"/>
    <property type="molecule type" value="Genomic_DNA"/>
</dbReference>
<gene>
    <name evidence="1" type="ORF">E4099_18750</name>
</gene>
<dbReference type="AlphaFoldDB" id="A0A4Z0HAI4"/>
<protein>
    <submittedName>
        <fullName evidence="1">Phosphatase</fullName>
    </submittedName>
</protein>
<name>A0A4Z0HAI4_9ACTN</name>
<keyword evidence="2" id="KW-1185">Reference proteome</keyword>
<dbReference type="Proteomes" id="UP000297948">
    <property type="component" value="Unassembled WGS sequence"/>
</dbReference>
<evidence type="ECO:0000313" key="1">
    <source>
        <dbReference type="EMBL" id="TGB05885.1"/>
    </source>
</evidence>
<proteinExistence type="predicted"/>
<accession>A0A4Z0HAI4</accession>
<comment type="caution">
    <text evidence="1">The sequence shown here is derived from an EMBL/GenBank/DDBJ whole genome shotgun (WGS) entry which is preliminary data.</text>
</comment>
<reference evidence="1 2" key="1">
    <citation type="submission" date="2019-03" db="EMBL/GenBank/DDBJ databases">
        <authorList>
            <person name="Gonzalez-Pimentel J.L."/>
        </authorList>
    </citation>
    <scope>NUCLEOTIDE SEQUENCE [LARGE SCALE GENOMIC DNA]</scope>
    <source>
        <strain evidence="1 2">JCM 31289</strain>
    </source>
</reference>
<evidence type="ECO:0000313" key="2">
    <source>
        <dbReference type="Proteomes" id="UP000297948"/>
    </source>
</evidence>
<sequence length="58" mass="6121">GRDSRQRLGQEGMVEILARQLGAGLTGEALLDSTVTEVRALNGGELTDDLAVLLLDRG</sequence>